<organism evidence="1 2">
    <name type="scientific">Granulicella rosea</name>
    <dbReference type="NCBI Taxonomy" id="474952"/>
    <lineage>
        <taxon>Bacteria</taxon>
        <taxon>Pseudomonadati</taxon>
        <taxon>Acidobacteriota</taxon>
        <taxon>Terriglobia</taxon>
        <taxon>Terriglobales</taxon>
        <taxon>Acidobacteriaceae</taxon>
        <taxon>Granulicella</taxon>
    </lineage>
</organism>
<protein>
    <submittedName>
        <fullName evidence="1">Uncharacterized protein</fullName>
    </submittedName>
</protein>
<evidence type="ECO:0000313" key="2">
    <source>
        <dbReference type="Proteomes" id="UP000198356"/>
    </source>
</evidence>
<dbReference type="OrthoDB" id="501735at2"/>
<dbReference type="Proteomes" id="UP000198356">
    <property type="component" value="Unassembled WGS sequence"/>
</dbReference>
<reference evidence="1 2" key="1">
    <citation type="submission" date="2017-06" db="EMBL/GenBank/DDBJ databases">
        <authorList>
            <person name="Kim H.J."/>
            <person name="Triplett B.A."/>
        </authorList>
    </citation>
    <scope>NUCLEOTIDE SEQUENCE [LARGE SCALE GENOMIC DNA]</scope>
    <source>
        <strain evidence="1 2">DSM 18704</strain>
    </source>
</reference>
<evidence type="ECO:0000313" key="1">
    <source>
        <dbReference type="EMBL" id="SNT38213.1"/>
    </source>
</evidence>
<dbReference type="RefSeq" id="WP_142988438.1">
    <property type="nucleotide sequence ID" value="NZ_FZOU01000010.1"/>
</dbReference>
<name>A0A239M7W8_9BACT</name>
<dbReference type="EMBL" id="FZOU01000010">
    <property type="protein sequence ID" value="SNT38213.1"/>
    <property type="molecule type" value="Genomic_DNA"/>
</dbReference>
<gene>
    <name evidence="1" type="ORF">SAMN05421770_11038</name>
</gene>
<sequence length="509" mass="54195">MYFSKPYYELWCPVRTSPVDSKFSTDGHPIVIQNTLSLISEAGTVLNLLGLDGADPETSPQTVDGDVWRGGGIFLLGNEDTAPVAPLAIEYFVMDGLTLQGNRSRTGDWDVTDKGFWIQDSTVGRLSLVNGGIWGFKGELLYTGGEQVFTFLFMDNFYAHTTDGDVLNGTGCGSRFYISKSCRFGNGYQAMEGWGGSGGSFLGGVFYDCEKAGTLWGGIPSGISAAYNFPTRPADGVLPWCNLDIEIDNCGTWYPGPWLRGKVKLTDTNVAFDCGQYGFLSDIQLDLDLTADKTANAQIGIYGPPDLVTPLYEGSSDYQQPMADIQLRIRAGLTAEAAAAGISLDAPVTWSGIFSTTNPVDVRLESACLWLTPHSDPGWVNAPLVTLQNFAAAGYASAPLAAAPTLNTLNTALASHIALVADAAGDYICTLATSAATTGPSGATTVGVVPGQKVKIENSYPMTVTFTTDGNQKIPGGSLTLNPGDYAIFEYVTLWSLGSYWVVVQSQLS</sequence>
<proteinExistence type="predicted"/>
<accession>A0A239M7W8</accession>
<keyword evidence="2" id="KW-1185">Reference proteome</keyword>
<dbReference type="AlphaFoldDB" id="A0A239M7W8"/>